<dbReference type="EC" id="2.4.-.-" evidence="2"/>
<protein>
    <submittedName>
        <fullName evidence="2">Glycosyltransferase</fullName>
        <ecNumber evidence="2">2.4.-.-</ecNumber>
    </submittedName>
</protein>
<dbReference type="InterPro" id="IPR029044">
    <property type="entry name" value="Nucleotide-diphossugar_trans"/>
</dbReference>
<keyword evidence="2" id="KW-0808">Transferase</keyword>
<dbReference type="AlphaFoldDB" id="A0AAE3JGK8"/>
<dbReference type="InterPro" id="IPR001173">
    <property type="entry name" value="Glyco_trans_2-like"/>
</dbReference>
<dbReference type="EMBL" id="JAJEQR010000042">
    <property type="protein sequence ID" value="MCC2231877.1"/>
    <property type="molecule type" value="Genomic_DNA"/>
</dbReference>
<keyword evidence="3" id="KW-1185">Reference proteome</keyword>
<keyword evidence="2" id="KW-0328">Glycosyltransferase</keyword>
<name>A0AAE3JGK8_9FIRM</name>
<dbReference type="Gene3D" id="3.90.550.10">
    <property type="entry name" value="Spore Coat Polysaccharide Biosynthesis Protein SpsA, Chain A"/>
    <property type="match status" value="1"/>
</dbReference>
<comment type="caution">
    <text evidence="2">The sequence shown here is derived from an EMBL/GenBank/DDBJ whole genome shotgun (WGS) entry which is preliminary data.</text>
</comment>
<gene>
    <name evidence="2" type="ORF">LKD81_12865</name>
</gene>
<feature type="domain" description="Glycosyltransferase 2-like" evidence="1">
    <location>
        <begin position="13"/>
        <end position="173"/>
    </location>
</feature>
<evidence type="ECO:0000259" key="1">
    <source>
        <dbReference type="Pfam" id="PF00535"/>
    </source>
</evidence>
<dbReference type="Proteomes" id="UP001198182">
    <property type="component" value="Unassembled WGS sequence"/>
</dbReference>
<organism evidence="2 3">
    <name type="scientific">Hominifimenecus microfluidus</name>
    <dbReference type="NCBI Taxonomy" id="2885348"/>
    <lineage>
        <taxon>Bacteria</taxon>
        <taxon>Bacillati</taxon>
        <taxon>Bacillota</taxon>
        <taxon>Clostridia</taxon>
        <taxon>Lachnospirales</taxon>
        <taxon>Lachnospiraceae</taxon>
        <taxon>Hominifimenecus</taxon>
    </lineage>
</organism>
<dbReference type="GO" id="GO:0016757">
    <property type="term" value="F:glycosyltransferase activity"/>
    <property type="evidence" value="ECO:0007669"/>
    <property type="project" value="UniProtKB-KW"/>
</dbReference>
<accession>A0AAE3JGK8</accession>
<dbReference type="Pfam" id="PF00535">
    <property type="entry name" value="Glycos_transf_2"/>
    <property type="match status" value="1"/>
</dbReference>
<dbReference type="InterPro" id="IPR050834">
    <property type="entry name" value="Glycosyltransf_2"/>
</dbReference>
<dbReference type="PANTHER" id="PTHR43685:SF2">
    <property type="entry name" value="GLYCOSYLTRANSFERASE 2-LIKE DOMAIN-CONTAINING PROTEIN"/>
    <property type="match status" value="1"/>
</dbReference>
<dbReference type="SUPFAM" id="SSF53448">
    <property type="entry name" value="Nucleotide-diphospho-sugar transferases"/>
    <property type="match status" value="1"/>
</dbReference>
<evidence type="ECO:0000313" key="3">
    <source>
        <dbReference type="Proteomes" id="UP001198182"/>
    </source>
</evidence>
<evidence type="ECO:0000313" key="2">
    <source>
        <dbReference type="EMBL" id="MCC2231877.1"/>
    </source>
</evidence>
<reference evidence="2" key="1">
    <citation type="submission" date="2021-10" db="EMBL/GenBank/DDBJ databases">
        <title>Anaerobic single-cell dispensing facilitates the cultivation of human gut bacteria.</title>
        <authorList>
            <person name="Afrizal A."/>
        </authorList>
    </citation>
    <scope>NUCLEOTIDE SEQUENCE</scope>
    <source>
        <strain evidence="2">CLA-AA-H215</strain>
    </source>
</reference>
<dbReference type="CDD" id="cd00761">
    <property type="entry name" value="Glyco_tranf_GTA_type"/>
    <property type="match status" value="1"/>
</dbReference>
<sequence length="321" mass="36796">MEKEKGEKKVKYSVVIPLYNKGIHIADTLESVLAQTFQDFEVLVVDDGSTDDSLSRAESISSPKIQIFRQKNQGVSVARNVGIENAKGEYIAFLDADDMWHPEYLETIDRLVQKYPQSDIFVTAYEVLMGNGKKNISAQLTPEDGCLDSYWATLNHKYDFVWTSATTIRREALINAGMFKPGEMIGQDLDMWARVARKNPKVAYSSRLCVTYNRNAKENARSRVRIAWAGAFIQDLEEEMKKKTHTNEELSTIQQKYDLKMTVYIFTSIMAGEKKRAGQALKSWKGMKCRRNRILRTGLRVAYCMPTRLNQALYKARLKLF</sequence>
<proteinExistence type="predicted"/>
<dbReference type="PANTHER" id="PTHR43685">
    <property type="entry name" value="GLYCOSYLTRANSFERASE"/>
    <property type="match status" value="1"/>
</dbReference>